<keyword evidence="3 6" id="KW-0732">Signal</keyword>
<evidence type="ECO:0000313" key="9">
    <source>
        <dbReference type="EMBL" id="GGH59906.1"/>
    </source>
</evidence>
<evidence type="ECO:0000256" key="2">
    <source>
        <dbReference type="ARBA" id="ARBA00006275"/>
    </source>
</evidence>
<feature type="domain" description="SusD-like N-terminal" evidence="8">
    <location>
        <begin position="118"/>
        <end position="249"/>
    </location>
</feature>
<reference evidence="9" key="2">
    <citation type="submission" date="2020-09" db="EMBL/GenBank/DDBJ databases">
        <authorList>
            <person name="Sun Q."/>
            <person name="Zhou Y."/>
        </authorList>
    </citation>
    <scope>NUCLEOTIDE SEQUENCE</scope>
    <source>
        <strain evidence="9">CGMCC 1.15290</strain>
    </source>
</reference>
<dbReference type="AlphaFoldDB" id="A0A917MTL8"/>
<sequence>MKKISFSILLVSLVFFFPGCSKFTEITPKGKNTLSSVSDLDLVLNFDYSTNTSVIAGGELAKITAESAFKFDELNLLIDDLYPYVTNVSTLVNAPSKTLNYVLFTSNETLDRTSLVATDIKYEKMYFIIDNVCNVVLAKADEASGDRVKAKQLKAEAYILRAYFHYWLVNIYAKAYNPSTAAKDGGIPYVKENNLISEPNKKSTVAEVYDNILADIDAALQLNSLPVTPINNMRAGLAFAYAVKARVMLSMRNYAGALEAANASLDINNYLEDHRVYSPVGTAAFTKAPVSAADNLFYAGAGTTPIFSAPSLEILNNYYEAGSIFNDYIKPYYSYPGIGELTLGIPNSQLFYNPSAYAINTAGLTTEDMYFTKAECLARTNKVSNAMDTLNLIRQMRIHPSVYTPLSASSEAQAMAYLKKMSRTEFLYTGKNFLNIKRWNTEEAYKETISRTVPITTNGVTTTVTYQLSPESPLWIFPFPQSATNYNSNLTQNY</sequence>
<keyword evidence="5" id="KW-0998">Cell outer membrane</keyword>
<keyword evidence="4" id="KW-0472">Membrane</keyword>
<evidence type="ECO:0000256" key="1">
    <source>
        <dbReference type="ARBA" id="ARBA00004442"/>
    </source>
</evidence>
<gene>
    <name evidence="9" type="ORF">GCM10011379_07200</name>
</gene>
<dbReference type="GO" id="GO:0009279">
    <property type="term" value="C:cell outer membrane"/>
    <property type="evidence" value="ECO:0007669"/>
    <property type="project" value="UniProtKB-SubCell"/>
</dbReference>
<evidence type="ECO:0000259" key="7">
    <source>
        <dbReference type="Pfam" id="PF07980"/>
    </source>
</evidence>
<dbReference type="Proteomes" id="UP000627292">
    <property type="component" value="Unassembled WGS sequence"/>
</dbReference>
<feature type="signal peptide" evidence="6">
    <location>
        <begin position="1"/>
        <end position="23"/>
    </location>
</feature>
<evidence type="ECO:0000256" key="5">
    <source>
        <dbReference type="ARBA" id="ARBA00023237"/>
    </source>
</evidence>
<evidence type="ECO:0000313" key="10">
    <source>
        <dbReference type="Proteomes" id="UP000627292"/>
    </source>
</evidence>
<feature type="domain" description="RagB/SusD" evidence="7">
    <location>
        <begin position="368"/>
        <end position="494"/>
    </location>
</feature>
<evidence type="ECO:0000259" key="8">
    <source>
        <dbReference type="Pfam" id="PF14322"/>
    </source>
</evidence>
<feature type="chain" id="PRO_5036942537" description="SusD family protein" evidence="6">
    <location>
        <begin position="24"/>
        <end position="494"/>
    </location>
</feature>
<dbReference type="EMBL" id="BMIB01000001">
    <property type="protein sequence ID" value="GGH59906.1"/>
    <property type="molecule type" value="Genomic_DNA"/>
</dbReference>
<proteinExistence type="inferred from homology"/>
<organism evidence="9 10">
    <name type="scientific">Filimonas zeae</name>
    <dbReference type="NCBI Taxonomy" id="1737353"/>
    <lineage>
        <taxon>Bacteria</taxon>
        <taxon>Pseudomonadati</taxon>
        <taxon>Bacteroidota</taxon>
        <taxon>Chitinophagia</taxon>
        <taxon>Chitinophagales</taxon>
        <taxon>Chitinophagaceae</taxon>
        <taxon>Filimonas</taxon>
    </lineage>
</organism>
<comment type="subcellular location">
    <subcellularLocation>
        <location evidence="1">Cell outer membrane</location>
    </subcellularLocation>
</comment>
<name>A0A917MTL8_9BACT</name>
<reference evidence="9" key="1">
    <citation type="journal article" date="2014" name="Int. J. Syst. Evol. Microbiol.">
        <title>Complete genome sequence of Corynebacterium casei LMG S-19264T (=DSM 44701T), isolated from a smear-ripened cheese.</title>
        <authorList>
            <consortium name="US DOE Joint Genome Institute (JGI-PGF)"/>
            <person name="Walter F."/>
            <person name="Albersmeier A."/>
            <person name="Kalinowski J."/>
            <person name="Ruckert C."/>
        </authorList>
    </citation>
    <scope>NUCLEOTIDE SEQUENCE</scope>
    <source>
        <strain evidence="9">CGMCC 1.15290</strain>
    </source>
</reference>
<protein>
    <recommendedName>
        <fullName evidence="11">SusD family protein</fullName>
    </recommendedName>
</protein>
<dbReference type="InterPro" id="IPR033985">
    <property type="entry name" value="SusD-like_N"/>
</dbReference>
<dbReference type="SUPFAM" id="SSF48452">
    <property type="entry name" value="TPR-like"/>
    <property type="match status" value="1"/>
</dbReference>
<dbReference type="Pfam" id="PF14322">
    <property type="entry name" value="SusD-like_3"/>
    <property type="match status" value="1"/>
</dbReference>
<dbReference type="InterPro" id="IPR011990">
    <property type="entry name" value="TPR-like_helical_dom_sf"/>
</dbReference>
<comment type="caution">
    <text evidence="9">The sequence shown here is derived from an EMBL/GenBank/DDBJ whole genome shotgun (WGS) entry which is preliminary data.</text>
</comment>
<keyword evidence="10" id="KW-1185">Reference proteome</keyword>
<comment type="similarity">
    <text evidence="2">Belongs to the SusD family.</text>
</comment>
<dbReference type="Pfam" id="PF07980">
    <property type="entry name" value="SusD_RagB"/>
    <property type="match status" value="1"/>
</dbReference>
<accession>A0A917MTL8</accession>
<dbReference type="InterPro" id="IPR012944">
    <property type="entry name" value="SusD_RagB_dom"/>
</dbReference>
<evidence type="ECO:0000256" key="4">
    <source>
        <dbReference type="ARBA" id="ARBA00023136"/>
    </source>
</evidence>
<dbReference type="Gene3D" id="1.25.40.390">
    <property type="match status" value="2"/>
</dbReference>
<evidence type="ECO:0000256" key="3">
    <source>
        <dbReference type="ARBA" id="ARBA00022729"/>
    </source>
</evidence>
<dbReference type="RefSeq" id="WP_188950608.1">
    <property type="nucleotide sequence ID" value="NZ_BMIB01000001.1"/>
</dbReference>
<evidence type="ECO:0008006" key="11">
    <source>
        <dbReference type="Google" id="ProtNLM"/>
    </source>
</evidence>
<evidence type="ECO:0000256" key="6">
    <source>
        <dbReference type="SAM" id="SignalP"/>
    </source>
</evidence>